<dbReference type="InterPro" id="IPR031709">
    <property type="entry name" value="PutAbiC"/>
</dbReference>
<dbReference type="Pfam" id="PF16872">
    <property type="entry name" value="putAbiC"/>
    <property type="match status" value="1"/>
</dbReference>
<name>A0A4U1IDG7_9BURK</name>
<evidence type="ECO:0000256" key="1">
    <source>
        <dbReference type="SAM" id="Phobius"/>
    </source>
</evidence>
<keyword evidence="1" id="KW-0472">Membrane</keyword>
<evidence type="ECO:0000313" key="2">
    <source>
        <dbReference type="EMBL" id="TKC91706.1"/>
    </source>
</evidence>
<evidence type="ECO:0000313" key="3">
    <source>
        <dbReference type="Proteomes" id="UP000305539"/>
    </source>
</evidence>
<keyword evidence="3" id="KW-1185">Reference proteome</keyword>
<reference evidence="2 3" key="1">
    <citation type="submission" date="2019-04" db="EMBL/GenBank/DDBJ databases">
        <title>Trinickia sp. 7GSK02, isolated from subtropical forest soil.</title>
        <authorList>
            <person name="Gao Z.-H."/>
            <person name="Qiu L.-H."/>
        </authorList>
    </citation>
    <scope>NUCLEOTIDE SEQUENCE [LARGE SCALE GENOMIC DNA]</scope>
    <source>
        <strain evidence="2 3">7GSK02</strain>
    </source>
</reference>
<keyword evidence="1" id="KW-0812">Transmembrane</keyword>
<dbReference type="OrthoDB" id="6422829at2"/>
<feature type="transmembrane region" description="Helical" evidence="1">
    <location>
        <begin position="66"/>
        <end position="85"/>
    </location>
</feature>
<organism evidence="2 3">
    <name type="scientific">Trinickia terrae</name>
    <dbReference type="NCBI Taxonomy" id="2571161"/>
    <lineage>
        <taxon>Bacteria</taxon>
        <taxon>Pseudomonadati</taxon>
        <taxon>Pseudomonadota</taxon>
        <taxon>Betaproteobacteria</taxon>
        <taxon>Burkholderiales</taxon>
        <taxon>Burkholderiaceae</taxon>
        <taxon>Trinickia</taxon>
    </lineage>
</organism>
<gene>
    <name evidence="2" type="ORF">FAZ69_04495</name>
</gene>
<keyword evidence="1" id="KW-1133">Transmembrane helix</keyword>
<proteinExistence type="predicted"/>
<sequence>MTTTYSSNLAQTVKPSMRSDDARLVFWIVIVVTFASLIVLLCYALRFPHFPVADTEEWARYGEYVGGTIGPIAGFATIVILWRTLQIQRADARDTAHNFSEQLAATRKQLAATQIQGFEQSLFSWLSLHRDILNAVQLQPIERAMSNIRGLHALEHWYTATFDEDTVSTELRGWLLETEAPGEYDNSLIAASFTKLETLPEFAQAQAQEILLERWEDLYKGASFQLDAYFRTLFRLFKWIDSTSSSLLTPEQRWEYAALVRAQLSWIELAFLFFNGMTERGKAFVPYCQKYALFDNFDTSNDSVLSFLRARKSNPYGASAFSSTQARKNPALGMQPSATAPIV</sequence>
<accession>A0A4U1IDG7</accession>
<dbReference type="EMBL" id="SWJE01000002">
    <property type="protein sequence ID" value="TKC91706.1"/>
    <property type="molecule type" value="Genomic_DNA"/>
</dbReference>
<feature type="transmembrane region" description="Helical" evidence="1">
    <location>
        <begin position="24"/>
        <end position="46"/>
    </location>
</feature>
<protein>
    <submittedName>
        <fullName evidence="2">Uncharacterized protein</fullName>
    </submittedName>
</protein>
<dbReference type="AlphaFoldDB" id="A0A4U1IDG7"/>
<comment type="caution">
    <text evidence="2">The sequence shown here is derived from an EMBL/GenBank/DDBJ whole genome shotgun (WGS) entry which is preliminary data.</text>
</comment>
<dbReference type="Proteomes" id="UP000305539">
    <property type="component" value="Unassembled WGS sequence"/>
</dbReference>
<dbReference type="RefSeq" id="WP_136892742.1">
    <property type="nucleotide sequence ID" value="NZ_SWJE01000002.1"/>
</dbReference>